<sequence>MAETDKERYERNFADLLQELRVAQTGVQILFAFLLTLPFSARFTEVTQFQKTVYVVTLLTVAGAAALLIAPVAYHRVLFQRGRKAELVRSAHRLASAGLVFMLVAIVSAVLLITDFILARWLSLLFSGLTAAWLLLLWLMLPVLRRDDRG</sequence>
<name>A0ABV6LYY4_9ACTN</name>
<keyword evidence="1" id="KW-0812">Transmembrane</keyword>
<feature type="transmembrane region" description="Helical" evidence="1">
    <location>
        <begin position="124"/>
        <end position="144"/>
    </location>
</feature>
<organism evidence="2 3">
    <name type="scientific">Phytohabitans kaempferiae</name>
    <dbReference type="NCBI Taxonomy" id="1620943"/>
    <lineage>
        <taxon>Bacteria</taxon>
        <taxon>Bacillati</taxon>
        <taxon>Actinomycetota</taxon>
        <taxon>Actinomycetes</taxon>
        <taxon>Micromonosporales</taxon>
        <taxon>Micromonosporaceae</taxon>
    </lineage>
</organism>
<gene>
    <name evidence="2" type="ORF">ACFFIA_08240</name>
</gene>
<dbReference type="InterPro" id="IPR046291">
    <property type="entry name" value="DUF6328"/>
</dbReference>
<keyword evidence="1" id="KW-0472">Membrane</keyword>
<dbReference type="Pfam" id="PF19853">
    <property type="entry name" value="DUF6328"/>
    <property type="match status" value="1"/>
</dbReference>
<evidence type="ECO:0000256" key="1">
    <source>
        <dbReference type="SAM" id="Phobius"/>
    </source>
</evidence>
<keyword evidence="3" id="KW-1185">Reference proteome</keyword>
<keyword evidence="1" id="KW-1133">Transmembrane helix</keyword>
<evidence type="ECO:0000313" key="3">
    <source>
        <dbReference type="Proteomes" id="UP001589867"/>
    </source>
</evidence>
<feature type="transmembrane region" description="Helical" evidence="1">
    <location>
        <begin position="53"/>
        <end position="74"/>
    </location>
</feature>
<comment type="caution">
    <text evidence="2">The sequence shown here is derived from an EMBL/GenBank/DDBJ whole genome shotgun (WGS) entry which is preliminary data.</text>
</comment>
<proteinExistence type="predicted"/>
<feature type="transmembrane region" description="Helical" evidence="1">
    <location>
        <begin position="94"/>
        <end position="118"/>
    </location>
</feature>
<feature type="transmembrane region" description="Helical" evidence="1">
    <location>
        <begin position="20"/>
        <end position="41"/>
    </location>
</feature>
<dbReference type="RefSeq" id="WP_377247953.1">
    <property type="nucleotide sequence ID" value="NZ_JBHLUH010000009.1"/>
</dbReference>
<dbReference type="Proteomes" id="UP001589867">
    <property type="component" value="Unassembled WGS sequence"/>
</dbReference>
<dbReference type="EMBL" id="JBHLUH010000009">
    <property type="protein sequence ID" value="MFC0527646.1"/>
    <property type="molecule type" value="Genomic_DNA"/>
</dbReference>
<accession>A0ABV6LYY4</accession>
<protein>
    <submittedName>
        <fullName evidence="2">DUF6328 family protein</fullName>
    </submittedName>
</protein>
<reference evidence="2 3" key="1">
    <citation type="submission" date="2024-09" db="EMBL/GenBank/DDBJ databases">
        <authorList>
            <person name="Sun Q."/>
            <person name="Mori K."/>
        </authorList>
    </citation>
    <scope>NUCLEOTIDE SEQUENCE [LARGE SCALE GENOMIC DNA]</scope>
    <source>
        <strain evidence="2 3">TBRC 3947</strain>
    </source>
</reference>
<evidence type="ECO:0000313" key="2">
    <source>
        <dbReference type="EMBL" id="MFC0527646.1"/>
    </source>
</evidence>